<dbReference type="PANTHER" id="PTHR41328:SF2">
    <property type="entry name" value="TERMINASE SMALL SUBUNIT"/>
    <property type="match status" value="1"/>
</dbReference>
<keyword evidence="6" id="KW-1185">Reference proteome</keyword>
<dbReference type="InterPro" id="IPR005335">
    <property type="entry name" value="Terminase_ssu"/>
</dbReference>
<dbReference type="PANTHER" id="PTHR41328">
    <property type="entry name" value="TERMINASE SMALL SUBUNIT-RELATED"/>
    <property type="match status" value="1"/>
</dbReference>
<dbReference type="GO" id="GO:0051276">
    <property type="term" value="P:chromosome organization"/>
    <property type="evidence" value="ECO:0007669"/>
    <property type="project" value="InterPro"/>
</dbReference>
<comment type="caution">
    <text evidence="5">The sequence shown here is derived from an EMBL/GenBank/DDBJ whole genome shotgun (WGS) entry which is preliminary data.</text>
</comment>
<dbReference type="InterPro" id="IPR038713">
    <property type="entry name" value="Terminase_Gp1_N_sf"/>
</dbReference>
<dbReference type="Proteomes" id="UP000324255">
    <property type="component" value="Unassembled WGS sequence"/>
</dbReference>
<reference evidence="5 6" key="1">
    <citation type="submission" date="2019-09" db="EMBL/GenBank/DDBJ databases">
        <title>Genomic diversity of phyloplane-associated Pantoea species in Pakistan cotton crop.</title>
        <authorList>
            <person name="Tufail M.R."/>
            <person name="Cook D.R."/>
        </authorList>
    </citation>
    <scope>NUCLEOTIDE SEQUENCE [LARGE SCALE GENOMIC DNA]</scope>
    <source>
        <strain evidence="5 6">B_8</strain>
    </source>
</reference>
<evidence type="ECO:0000313" key="6">
    <source>
        <dbReference type="Proteomes" id="UP000324255"/>
    </source>
</evidence>
<dbReference type="EMBL" id="VWVM01000036">
    <property type="protein sequence ID" value="KAA6118133.1"/>
    <property type="molecule type" value="Genomic_DNA"/>
</dbReference>
<sequence length="369" mass="41626">MSKPDEKAIERDYRAGVLSQQGVADKYGITLKALRYMAQKNGWVRLKALKGKGKKQGQKTGAKKNFAPCAESRSEAAPDLTTLNEGEGHKSLRSDPKRSPFCPELTDKEKLFVSYYLECRNKYEAYKKSGYTGSDRNARLLYRKPAVARAINQRIGQLSEQAILNAQDILRHWHEIAIADPGEISQLRRVCCRHCWGENFLYQWRDIEEFDKAAEKASKESKPQPEYGGLGFIQNDDPNPDCPKCAGEGIEDVYLADTRDITGPSRRLIAGVKKSKFGIEIIMRDQDAALKNLAAFHQLAVSEQERELRLLKAEQTRLANEKLQAEIEALRKQLAAKNEEDEEPLPVAININVVDARMRSDDDGDLTDT</sequence>
<accession>A0AB34CCW0</accession>
<dbReference type="RefSeq" id="WP_150038749.1">
    <property type="nucleotide sequence ID" value="NZ_VWVM01000036.1"/>
</dbReference>
<evidence type="ECO:0000256" key="1">
    <source>
        <dbReference type="ARBA" id="ARBA00022612"/>
    </source>
</evidence>
<dbReference type="InterPro" id="IPR052404">
    <property type="entry name" value="SPP1-like_terminase"/>
</dbReference>
<feature type="compositionally biased region" description="Basic and acidic residues" evidence="4">
    <location>
        <begin position="86"/>
        <end position="98"/>
    </location>
</feature>
<keyword evidence="2" id="KW-0231">Viral genome packaging</keyword>
<organism evidence="5 6">
    <name type="scientific">Candidatus Pantoea gossypiicola</name>
    <dbReference type="NCBI Taxonomy" id="2608008"/>
    <lineage>
        <taxon>Bacteria</taxon>
        <taxon>Pseudomonadati</taxon>
        <taxon>Pseudomonadota</taxon>
        <taxon>Gammaproteobacteria</taxon>
        <taxon>Enterobacterales</taxon>
        <taxon>Erwiniaceae</taxon>
        <taxon>Pantoea</taxon>
    </lineage>
</organism>
<keyword evidence="1" id="KW-1188">Viral release from host cell</keyword>
<evidence type="ECO:0000256" key="3">
    <source>
        <dbReference type="SAM" id="Coils"/>
    </source>
</evidence>
<evidence type="ECO:0000256" key="4">
    <source>
        <dbReference type="SAM" id="MobiDB-lite"/>
    </source>
</evidence>
<gene>
    <name evidence="5" type="ORF">F3I20_23290</name>
</gene>
<protein>
    <submittedName>
        <fullName evidence="5">Terminase small subunit</fullName>
    </submittedName>
</protein>
<evidence type="ECO:0000256" key="2">
    <source>
        <dbReference type="ARBA" id="ARBA00023219"/>
    </source>
</evidence>
<dbReference type="Pfam" id="PF03592">
    <property type="entry name" value="Terminase_2"/>
    <property type="match status" value="1"/>
</dbReference>
<proteinExistence type="predicted"/>
<name>A0AB34CCW0_9GAMM</name>
<evidence type="ECO:0000313" key="5">
    <source>
        <dbReference type="EMBL" id="KAA6118133.1"/>
    </source>
</evidence>
<dbReference type="AlphaFoldDB" id="A0AB34CCW0"/>
<feature type="region of interest" description="Disordered" evidence="4">
    <location>
        <begin position="50"/>
        <end position="99"/>
    </location>
</feature>
<dbReference type="Gene3D" id="1.10.10.1400">
    <property type="entry name" value="Terminase, small subunit, N-terminal DNA-binding domain, HTH motif"/>
    <property type="match status" value="1"/>
</dbReference>
<feature type="coiled-coil region" evidence="3">
    <location>
        <begin position="294"/>
        <end position="340"/>
    </location>
</feature>
<keyword evidence="3" id="KW-0175">Coiled coil</keyword>